<comment type="similarity">
    <text evidence="1">Belongs to the thiamine-monophosphate kinase family.</text>
</comment>
<feature type="binding site" evidence="1">
    <location>
        <position position="56"/>
    </location>
    <ligand>
        <name>Mg(2+)</name>
        <dbReference type="ChEBI" id="CHEBI:18420"/>
        <label>1</label>
    </ligand>
</feature>
<dbReference type="InterPro" id="IPR010918">
    <property type="entry name" value="PurM-like_C_dom"/>
</dbReference>
<feature type="binding site" evidence="1">
    <location>
        <position position="223"/>
    </location>
    <ligand>
        <name>ATP</name>
        <dbReference type="ChEBI" id="CHEBI:30616"/>
    </ligand>
</feature>
<comment type="pathway">
    <text evidence="1">Cofactor biosynthesis; thiamine diphosphate biosynthesis; thiamine diphosphate from thiamine phosphate: step 1/1.</text>
</comment>
<proteinExistence type="inferred from homology"/>
<dbReference type="InterPro" id="IPR036676">
    <property type="entry name" value="PurM-like_C_sf"/>
</dbReference>
<feature type="binding site" evidence="1">
    <location>
        <position position="40"/>
    </location>
    <ligand>
        <name>Mg(2+)</name>
        <dbReference type="ChEBI" id="CHEBI:18420"/>
        <label>3</label>
    </ligand>
</feature>
<feature type="binding site" evidence="1">
    <location>
        <position position="85"/>
    </location>
    <ligand>
        <name>Mg(2+)</name>
        <dbReference type="ChEBI" id="CHEBI:18420"/>
        <label>2</label>
    </ligand>
</feature>
<comment type="caution">
    <text evidence="4">The sequence shown here is derived from an EMBL/GenBank/DDBJ whole genome shotgun (WGS) entry which is preliminary data.</text>
</comment>
<keyword evidence="1" id="KW-0479">Metal-binding</keyword>
<dbReference type="NCBIfam" id="NF004351">
    <property type="entry name" value="PRK05731.1-4"/>
    <property type="match status" value="1"/>
</dbReference>
<feature type="binding site" evidence="1">
    <location>
        <position position="55"/>
    </location>
    <ligand>
        <name>Mg(2+)</name>
        <dbReference type="ChEBI" id="CHEBI:18420"/>
        <label>1</label>
    </ligand>
</feature>
<dbReference type="SUPFAM" id="SSF56042">
    <property type="entry name" value="PurM C-terminal domain-like"/>
    <property type="match status" value="1"/>
</dbReference>
<keyword evidence="1" id="KW-0784">Thiamine biosynthesis</keyword>
<dbReference type="HAMAP" id="MF_02128">
    <property type="entry name" value="TMP_kinase"/>
    <property type="match status" value="1"/>
</dbReference>
<feature type="binding site" evidence="1">
    <location>
        <position position="133"/>
    </location>
    <ligand>
        <name>Mg(2+)</name>
        <dbReference type="ChEBI" id="CHEBI:18420"/>
        <label>1</label>
    </ligand>
</feature>
<protein>
    <recommendedName>
        <fullName evidence="1">Thiamine-monophosphate kinase</fullName>
        <shortName evidence="1">TMP kinase</shortName>
        <shortName evidence="1">Thiamine-phosphate kinase</shortName>
        <ecNumber evidence="1">2.7.4.16</ecNumber>
    </recommendedName>
</protein>
<keyword evidence="1 4" id="KW-0808">Transferase</keyword>
<keyword evidence="1" id="KW-0547">Nucleotide-binding</keyword>
<dbReference type="CDD" id="cd02194">
    <property type="entry name" value="ThiL"/>
    <property type="match status" value="1"/>
</dbReference>
<dbReference type="InterPro" id="IPR036921">
    <property type="entry name" value="PurM-like_N_sf"/>
</dbReference>
<accession>A0ABR8RT93</accession>
<keyword evidence="1 4" id="KW-0418">Kinase</keyword>
<gene>
    <name evidence="1" type="primary">thiL</name>
    <name evidence="4" type="ORF">H9652_10655</name>
</gene>
<feature type="binding site" evidence="1">
    <location>
        <position position="158"/>
    </location>
    <ligand>
        <name>ATP</name>
        <dbReference type="ChEBI" id="CHEBI:30616"/>
    </ligand>
</feature>
<feature type="domain" description="PurM-like N-terminal" evidence="2">
    <location>
        <begin position="38"/>
        <end position="148"/>
    </location>
</feature>
<evidence type="ECO:0000313" key="5">
    <source>
        <dbReference type="Proteomes" id="UP000641803"/>
    </source>
</evidence>
<feature type="binding site" evidence="1">
    <location>
        <position position="300"/>
    </location>
    <ligand>
        <name>substrate</name>
    </ligand>
</feature>
<dbReference type="InterPro" id="IPR016188">
    <property type="entry name" value="PurM-like_N"/>
</dbReference>
<dbReference type="EMBL" id="JACSQQ010000015">
    <property type="protein sequence ID" value="MBD7950862.1"/>
    <property type="molecule type" value="Genomic_DNA"/>
</dbReference>
<evidence type="ECO:0000256" key="1">
    <source>
        <dbReference type="HAMAP-Rule" id="MF_02128"/>
    </source>
</evidence>
<feature type="binding site" evidence="1">
    <location>
        <position position="63"/>
    </location>
    <ligand>
        <name>substrate</name>
    </ligand>
</feature>
<comment type="function">
    <text evidence="1">Catalyzes the ATP-dependent phosphorylation of thiamine-monophosphate (TMP) to form thiamine-pyrophosphate (TPP), the active form of vitamin B1.</text>
</comment>
<feature type="binding site" evidence="1">
    <location>
        <position position="353"/>
    </location>
    <ligand>
        <name>substrate</name>
    </ligand>
</feature>
<dbReference type="RefSeq" id="WP_191796210.1">
    <property type="nucleotide sequence ID" value="NZ_JACSQQ010000015.1"/>
</dbReference>
<dbReference type="NCBIfam" id="TIGR01379">
    <property type="entry name" value="thiL"/>
    <property type="match status" value="1"/>
</dbReference>
<feature type="binding site" evidence="1">
    <location>
        <position position="224"/>
    </location>
    <ligand>
        <name>Mg(2+)</name>
        <dbReference type="ChEBI" id="CHEBI:18420"/>
        <label>5</label>
    </ligand>
</feature>
<name>A0ABR8RT93_9CELL</name>
<feature type="binding site" evidence="1">
    <location>
        <position position="54"/>
    </location>
    <ligand>
        <name>Mg(2+)</name>
        <dbReference type="ChEBI" id="CHEBI:18420"/>
        <label>4</label>
    </ligand>
</feature>
<feature type="binding site" evidence="1">
    <location>
        <position position="56"/>
    </location>
    <ligand>
        <name>Mg(2+)</name>
        <dbReference type="ChEBI" id="CHEBI:18420"/>
        <label>2</label>
    </ligand>
</feature>
<feature type="binding site" evidence="1">
    <location>
        <begin position="132"/>
        <end position="133"/>
    </location>
    <ligand>
        <name>ATP</name>
        <dbReference type="ChEBI" id="CHEBI:30616"/>
    </ligand>
</feature>
<dbReference type="EC" id="2.7.4.16" evidence="1"/>
<feature type="binding site" evidence="1">
    <location>
        <position position="221"/>
    </location>
    <ligand>
        <name>Mg(2+)</name>
        <dbReference type="ChEBI" id="CHEBI:18420"/>
        <label>3</label>
    </ligand>
</feature>
<comment type="miscellaneous">
    <text evidence="1">Reaction mechanism of ThiL seems to utilize a direct, inline transfer of the gamma-phosphate of ATP to TMP rather than a phosphorylated enzyme intermediate.</text>
</comment>
<feature type="binding site" evidence="1">
    <location>
        <position position="40"/>
    </location>
    <ligand>
        <name>Mg(2+)</name>
        <dbReference type="ChEBI" id="CHEBI:18420"/>
        <label>4</label>
    </ligand>
</feature>
<dbReference type="InterPro" id="IPR006283">
    <property type="entry name" value="ThiL-like"/>
</dbReference>
<dbReference type="PANTHER" id="PTHR30270">
    <property type="entry name" value="THIAMINE-MONOPHOSPHATE KINASE"/>
    <property type="match status" value="1"/>
</dbReference>
<feature type="binding site" evidence="1">
    <location>
        <position position="85"/>
    </location>
    <ligand>
        <name>Mg(2+)</name>
        <dbReference type="ChEBI" id="CHEBI:18420"/>
        <label>4</label>
    </ligand>
</feature>
<reference evidence="4 5" key="1">
    <citation type="submission" date="2020-08" db="EMBL/GenBank/DDBJ databases">
        <title>A Genomic Blueprint of the Chicken Gut Microbiome.</title>
        <authorList>
            <person name="Gilroy R."/>
            <person name="Ravi A."/>
            <person name="Getino M."/>
            <person name="Pursley I."/>
            <person name="Horton D.L."/>
            <person name="Alikhan N.-F."/>
            <person name="Baker D."/>
            <person name="Gharbi K."/>
            <person name="Hall N."/>
            <person name="Watson M."/>
            <person name="Adriaenssens E.M."/>
            <person name="Foster-Nyarko E."/>
            <person name="Jarju S."/>
            <person name="Secka A."/>
            <person name="Antonio M."/>
            <person name="Oren A."/>
            <person name="Chaudhuri R."/>
            <person name="La Ragione R.M."/>
            <person name="Hildebrand F."/>
            <person name="Pallen M.J."/>
        </authorList>
    </citation>
    <scope>NUCLEOTIDE SEQUENCE [LARGE SCALE GENOMIC DNA]</scope>
    <source>
        <strain evidence="4 5">Sa4CUA1</strain>
    </source>
</reference>
<dbReference type="PANTHER" id="PTHR30270:SF0">
    <property type="entry name" value="THIAMINE-MONOPHOSPHATE KINASE"/>
    <property type="match status" value="1"/>
</dbReference>
<dbReference type="PIRSF" id="PIRSF005303">
    <property type="entry name" value="Thiam_monoph_kin"/>
    <property type="match status" value="1"/>
</dbReference>
<dbReference type="Pfam" id="PF00586">
    <property type="entry name" value="AIRS"/>
    <property type="match status" value="1"/>
</dbReference>
<keyword evidence="1" id="KW-0460">Magnesium</keyword>
<dbReference type="SUPFAM" id="SSF55326">
    <property type="entry name" value="PurM N-terminal domain-like"/>
    <property type="match status" value="1"/>
</dbReference>
<feature type="binding site" evidence="1">
    <location>
        <position position="85"/>
    </location>
    <ligand>
        <name>Mg(2+)</name>
        <dbReference type="ChEBI" id="CHEBI:18420"/>
        <label>3</label>
    </ligand>
</feature>
<feature type="domain" description="PurM-like C-terminal" evidence="3">
    <location>
        <begin position="165"/>
        <end position="248"/>
    </location>
</feature>
<dbReference type="GO" id="GO:0009030">
    <property type="term" value="F:thiamine-phosphate kinase activity"/>
    <property type="evidence" value="ECO:0007669"/>
    <property type="project" value="UniProtKB-EC"/>
</dbReference>
<evidence type="ECO:0000313" key="4">
    <source>
        <dbReference type="EMBL" id="MBD7950862.1"/>
    </source>
</evidence>
<dbReference type="Gene3D" id="3.30.1330.10">
    <property type="entry name" value="PurM-like, N-terminal domain"/>
    <property type="match status" value="1"/>
</dbReference>
<keyword evidence="5" id="KW-1185">Reference proteome</keyword>
<evidence type="ECO:0000259" key="3">
    <source>
        <dbReference type="Pfam" id="PF02769"/>
    </source>
</evidence>
<dbReference type="Proteomes" id="UP000641803">
    <property type="component" value="Unassembled WGS sequence"/>
</dbReference>
<evidence type="ECO:0000259" key="2">
    <source>
        <dbReference type="Pfam" id="PF00586"/>
    </source>
</evidence>
<comment type="catalytic activity">
    <reaction evidence="1">
        <text>thiamine phosphate + ATP = thiamine diphosphate + ADP</text>
        <dbReference type="Rhea" id="RHEA:15913"/>
        <dbReference type="ChEBI" id="CHEBI:30616"/>
        <dbReference type="ChEBI" id="CHEBI:37575"/>
        <dbReference type="ChEBI" id="CHEBI:58937"/>
        <dbReference type="ChEBI" id="CHEBI:456216"/>
        <dbReference type="EC" id="2.7.4.16"/>
    </reaction>
</comment>
<dbReference type="Pfam" id="PF02769">
    <property type="entry name" value="AIRS_C"/>
    <property type="match status" value="1"/>
</dbReference>
<dbReference type="Gene3D" id="3.90.650.10">
    <property type="entry name" value="PurM-like C-terminal domain"/>
    <property type="match status" value="1"/>
</dbReference>
<sequence>MSDPNENPTLVRETSEEELLAAIFPLLPTGEATLVGPGDDSAVVSAPDGRFVVSTDVLVERRHFRPEWSTGYDVGWRAAMQNLADIAAMGARPTSLVVSLVVPGHLPVGWVTGLARGLAAACAPSGAAVVGGDLSSGDDVVVAVTVHGDLGGRAPVLRSGAQVSDVVAHAGRRGWSAAGLALLDHDLGDADRELVDAYLRPEPPLAAGPAAADAGATAMLDLSDGLLRDAGRVARASGVGIDLDLDAFAADLARLARAASAVSSATGRRPAGEWPSAAEDVAGSGDRAALARDWVLTGGEDHGLLATFPAGTAIPEPFREVGRVVAAGPAASGAGRPAVTVDGAAPRAHGVGWDHFRG</sequence>
<comment type="caution">
    <text evidence="1">Lacks conserved residue(s) required for the propagation of feature annotation.</text>
</comment>
<keyword evidence="1" id="KW-0067">ATP-binding</keyword>
<organism evidence="4 5">
    <name type="scientific">Oerskovia rustica</name>
    <dbReference type="NCBI Taxonomy" id="2762237"/>
    <lineage>
        <taxon>Bacteria</taxon>
        <taxon>Bacillati</taxon>
        <taxon>Actinomycetota</taxon>
        <taxon>Actinomycetes</taxon>
        <taxon>Micrococcales</taxon>
        <taxon>Cellulomonadaceae</taxon>
        <taxon>Oerskovia</taxon>
    </lineage>
</organism>